<reference evidence="2" key="1">
    <citation type="submission" date="2021-01" db="EMBL/GenBank/DDBJ databases">
        <authorList>
            <consortium name="Genoscope - CEA"/>
            <person name="William W."/>
        </authorList>
    </citation>
    <scope>NUCLEOTIDE SEQUENCE</scope>
</reference>
<dbReference type="AlphaFoldDB" id="A0A8S1P9D5"/>
<keyword evidence="3" id="KW-1185">Reference proteome</keyword>
<dbReference type="Proteomes" id="UP000692954">
    <property type="component" value="Unassembled WGS sequence"/>
</dbReference>
<keyword evidence="1" id="KW-0472">Membrane</keyword>
<accession>A0A8S1P9D5</accession>
<keyword evidence="1" id="KW-0812">Transmembrane</keyword>
<dbReference type="OrthoDB" id="293706at2759"/>
<name>A0A8S1P9D5_9CILI</name>
<comment type="caution">
    <text evidence="2">The sequence shown here is derived from an EMBL/GenBank/DDBJ whole genome shotgun (WGS) entry which is preliminary data.</text>
</comment>
<feature type="transmembrane region" description="Helical" evidence="1">
    <location>
        <begin position="67"/>
        <end position="85"/>
    </location>
</feature>
<protein>
    <submittedName>
        <fullName evidence="2">Uncharacterized protein</fullName>
    </submittedName>
</protein>
<proteinExistence type="predicted"/>
<evidence type="ECO:0000313" key="2">
    <source>
        <dbReference type="EMBL" id="CAD8099700.1"/>
    </source>
</evidence>
<sequence>MLFRRVIFRFSKEKIDKILDHEEYLTKQIDKMAADFNSQDKKIFNNYKVFYTKTNVDGFSTKLNRSATIYISIWGMVGGLSYLYINPWITLIPVFFSIQTISSYVAGRKYLGKLVKSITLEKDQKKCSIELGNGKVLEVNVIDNEILNISDVIQVSKNKIEEEVNEKYRQSNYVIQFETQYDGKLYEDLRVLVTKDNAEIPNIKLLQDIITGEDVSGYIYEELVENKEDIIRKETDEELEKRLKDELKI</sequence>
<keyword evidence="1" id="KW-1133">Transmembrane helix</keyword>
<organism evidence="2 3">
    <name type="scientific">Paramecium sonneborni</name>
    <dbReference type="NCBI Taxonomy" id="65129"/>
    <lineage>
        <taxon>Eukaryota</taxon>
        <taxon>Sar</taxon>
        <taxon>Alveolata</taxon>
        <taxon>Ciliophora</taxon>
        <taxon>Intramacronucleata</taxon>
        <taxon>Oligohymenophorea</taxon>
        <taxon>Peniculida</taxon>
        <taxon>Parameciidae</taxon>
        <taxon>Paramecium</taxon>
    </lineage>
</organism>
<evidence type="ECO:0000313" key="3">
    <source>
        <dbReference type="Proteomes" id="UP000692954"/>
    </source>
</evidence>
<dbReference type="EMBL" id="CAJJDN010000072">
    <property type="protein sequence ID" value="CAD8099700.1"/>
    <property type="molecule type" value="Genomic_DNA"/>
</dbReference>
<evidence type="ECO:0000256" key="1">
    <source>
        <dbReference type="SAM" id="Phobius"/>
    </source>
</evidence>
<gene>
    <name evidence="2" type="ORF">PSON_ATCC_30995.1.T0720155</name>
</gene>